<sequence>MAGTITNVPNRWRYPNTEVNYN</sequence>
<accession>K1TW28</accession>
<dbReference type="AlphaFoldDB" id="K1TW28"/>
<feature type="region of interest" description="Disordered" evidence="1">
    <location>
        <begin position="1"/>
        <end position="22"/>
    </location>
</feature>
<evidence type="ECO:0000256" key="1">
    <source>
        <dbReference type="SAM" id="MobiDB-lite"/>
    </source>
</evidence>
<organism evidence="2">
    <name type="scientific">human gut metagenome</name>
    <dbReference type="NCBI Taxonomy" id="408170"/>
    <lineage>
        <taxon>unclassified sequences</taxon>
        <taxon>metagenomes</taxon>
        <taxon>organismal metagenomes</taxon>
    </lineage>
</organism>
<feature type="non-terminal residue" evidence="2">
    <location>
        <position position="22"/>
    </location>
</feature>
<dbReference type="EMBL" id="AJWZ01002117">
    <property type="protein sequence ID" value="EKC71844.1"/>
    <property type="molecule type" value="Genomic_DNA"/>
</dbReference>
<protein>
    <submittedName>
        <fullName evidence="2">Uncharacterized protein</fullName>
    </submittedName>
</protein>
<proteinExistence type="predicted"/>
<comment type="caution">
    <text evidence="2">The sequence shown here is derived from an EMBL/GenBank/DDBJ whole genome shotgun (WGS) entry which is preliminary data.</text>
</comment>
<evidence type="ECO:0000313" key="2">
    <source>
        <dbReference type="EMBL" id="EKC71844.1"/>
    </source>
</evidence>
<reference evidence="2" key="1">
    <citation type="journal article" date="2013" name="Environ. Microbiol.">
        <title>Microbiota from the distal guts of lean and obese adolescents exhibit partial functional redundancy besides clear differences in community structure.</title>
        <authorList>
            <person name="Ferrer M."/>
            <person name="Ruiz A."/>
            <person name="Lanza F."/>
            <person name="Haange S.B."/>
            <person name="Oberbach A."/>
            <person name="Till H."/>
            <person name="Bargiela R."/>
            <person name="Campoy C."/>
            <person name="Segura M.T."/>
            <person name="Richter M."/>
            <person name="von Bergen M."/>
            <person name="Seifert J."/>
            <person name="Suarez A."/>
        </authorList>
    </citation>
    <scope>NUCLEOTIDE SEQUENCE</scope>
</reference>
<name>K1TW28_9ZZZZ</name>
<gene>
    <name evidence="2" type="ORF">OBE_03191</name>
</gene>